<gene>
    <name evidence="4" type="ORF">ITX44_10830</name>
</gene>
<feature type="region of interest" description="Disordered" evidence="1">
    <location>
        <begin position="132"/>
        <end position="162"/>
    </location>
</feature>
<feature type="compositionally biased region" description="Low complexity" evidence="1">
    <location>
        <begin position="9"/>
        <end position="21"/>
    </location>
</feature>
<feature type="compositionally biased region" description="Low complexity" evidence="1">
    <location>
        <begin position="59"/>
        <end position="69"/>
    </location>
</feature>
<dbReference type="InterPro" id="IPR015943">
    <property type="entry name" value="WD40/YVTN_repeat-like_dom_sf"/>
</dbReference>
<keyword evidence="5" id="KW-1185">Reference proteome</keyword>
<dbReference type="InterPro" id="IPR011044">
    <property type="entry name" value="Quino_amine_DH_bsu"/>
</dbReference>
<keyword evidence="2" id="KW-0472">Membrane</keyword>
<name>A0ABS2TNV9_9ACTN</name>
<dbReference type="EMBL" id="JADKYB010000005">
    <property type="protein sequence ID" value="MBM9505026.1"/>
    <property type="molecule type" value="Genomic_DNA"/>
</dbReference>
<comment type="caution">
    <text evidence="4">The sequence shown here is derived from an EMBL/GenBank/DDBJ whole genome shotgun (WGS) entry which is preliminary data.</text>
</comment>
<reference evidence="4 5" key="1">
    <citation type="submission" date="2021-01" db="EMBL/GenBank/DDBJ databases">
        <title>Streptomyces acididurans sp. nov., isolated from a peat swamp forest soil.</title>
        <authorList>
            <person name="Chantavorakit T."/>
            <person name="Duangmal K."/>
        </authorList>
    </citation>
    <scope>NUCLEOTIDE SEQUENCE [LARGE SCALE GENOMIC DNA]</scope>
    <source>
        <strain evidence="4 5">KK5PA1</strain>
    </source>
</reference>
<feature type="compositionally biased region" description="Pro residues" evidence="1">
    <location>
        <begin position="70"/>
        <end position="94"/>
    </location>
</feature>
<keyword evidence="2" id="KW-1133">Transmembrane helix</keyword>
<feature type="region of interest" description="Disordered" evidence="1">
    <location>
        <begin position="1"/>
        <end position="101"/>
    </location>
</feature>
<sequence length="551" mass="57470">MPPGQNPYAPTQAAFPQAKAPQGPPPPGQVPPAPYPPGPPAPPQGPPPPPGYGYPTPQPQQGGWAQQPYAPGPQTPPPPPGYGWPGQQPPPYPGAPTGGGPSRNNRLTVIVAAAVAAVLLIGGGVYFATKGGGTSNDAKPSAPASTGAKNGANGGTKGAGGGGHNTNLAFKWDKAADPVAQADNLKDALGLWFTDTYAVKNEIDKVVAYDLTTGAPAWTVPAPSRGDCTAARDTYQNRAAIQYGPTCNKIMVIDLAAGKPLWTATLPGSTGRKTEFDYSEMAISGDTVGVDWLEGSIGYRISDQKVLWQSGNGNCEDDGYAGGKQFVAVVNCDYQTYKVQVVDPANNGAAKWTWTAPVGTEVNAIVSTDPVVVLLGTQDRTYTDVATIVNGRLQSRVSLGTEKYDIADDGTEKQSVHNVLVSQDTLYLSLSSKSDSNGQVLSGIVAFDLASGRQKWISKPGGKHDITGLDFVDGKVLAYEPADYEVQGALVTLDPATGATSPYASFPQGAYDQLDPGALHSYYVWHGGQFYIVSKTVYAGESGQKYVVAFG</sequence>
<evidence type="ECO:0000256" key="1">
    <source>
        <dbReference type="SAM" id="MobiDB-lite"/>
    </source>
</evidence>
<dbReference type="SUPFAM" id="SSF50969">
    <property type="entry name" value="YVTN repeat-like/Quinoprotein amine dehydrogenase"/>
    <property type="match status" value="1"/>
</dbReference>
<feature type="compositionally biased region" description="Gly residues" evidence="1">
    <location>
        <begin position="152"/>
        <end position="162"/>
    </location>
</feature>
<proteinExistence type="predicted"/>
<evidence type="ECO:0000256" key="2">
    <source>
        <dbReference type="SAM" id="Phobius"/>
    </source>
</evidence>
<feature type="domain" description="Pyrrolo-quinoline quinone repeat" evidence="3">
    <location>
        <begin position="205"/>
        <end position="499"/>
    </location>
</feature>
<feature type="transmembrane region" description="Helical" evidence="2">
    <location>
        <begin position="107"/>
        <end position="128"/>
    </location>
</feature>
<dbReference type="InterPro" id="IPR002372">
    <property type="entry name" value="PQQ_rpt_dom"/>
</dbReference>
<evidence type="ECO:0000259" key="3">
    <source>
        <dbReference type="Pfam" id="PF13360"/>
    </source>
</evidence>
<evidence type="ECO:0000313" key="5">
    <source>
        <dbReference type="Proteomes" id="UP000749040"/>
    </source>
</evidence>
<dbReference type="Pfam" id="PF13360">
    <property type="entry name" value="PQQ_2"/>
    <property type="match status" value="1"/>
</dbReference>
<dbReference type="RefSeq" id="WP_205356899.1">
    <property type="nucleotide sequence ID" value="NZ_JADKYB010000005.1"/>
</dbReference>
<protein>
    <submittedName>
        <fullName evidence="4">PQQ-binding-like beta-propeller repeat protein</fullName>
    </submittedName>
</protein>
<dbReference type="Proteomes" id="UP000749040">
    <property type="component" value="Unassembled WGS sequence"/>
</dbReference>
<organism evidence="4 5">
    <name type="scientific">Actinacidiphila acididurans</name>
    <dbReference type="NCBI Taxonomy" id="2784346"/>
    <lineage>
        <taxon>Bacteria</taxon>
        <taxon>Bacillati</taxon>
        <taxon>Actinomycetota</taxon>
        <taxon>Actinomycetes</taxon>
        <taxon>Kitasatosporales</taxon>
        <taxon>Streptomycetaceae</taxon>
        <taxon>Actinacidiphila</taxon>
    </lineage>
</organism>
<dbReference type="Gene3D" id="2.130.10.10">
    <property type="entry name" value="YVTN repeat-like/Quinoprotein amine dehydrogenase"/>
    <property type="match status" value="1"/>
</dbReference>
<accession>A0ABS2TNV9</accession>
<evidence type="ECO:0000313" key="4">
    <source>
        <dbReference type="EMBL" id="MBM9505026.1"/>
    </source>
</evidence>
<feature type="compositionally biased region" description="Pro residues" evidence="1">
    <location>
        <begin position="22"/>
        <end position="58"/>
    </location>
</feature>
<keyword evidence="2" id="KW-0812">Transmembrane</keyword>